<evidence type="ECO:0000256" key="2">
    <source>
        <dbReference type="PIRSR" id="PIRSR600888-3"/>
    </source>
</evidence>
<organism evidence="4 5">
    <name type="scientific">Clostridium putrefaciens</name>
    <dbReference type="NCBI Taxonomy" id="99675"/>
    <lineage>
        <taxon>Bacteria</taxon>
        <taxon>Bacillati</taxon>
        <taxon>Bacillota</taxon>
        <taxon>Clostridia</taxon>
        <taxon>Eubacteriales</taxon>
        <taxon>Clostridiaceae</taxon>
        <taxon>Clostridium</taxon>
    </lineage>
</organism>
<evidence type="ECO:0000256" key="3">
    <source>
        <dbReference type="RuleBase" id="RU364069"/>
    </source>
</evidence>
<dbReference type="RefSeq" id="WP_115640268.1">
    <property type="nucleotide sequence ID" value="NZ_UFWZ01000001.1"/>
</dbReference>
<dbReference type="GO" id="GO:0019305">
    <property type="term" value="P:dTDP-rhamnose biosynthetic process"/>
    <property type="evidence" value="ECO:0007669"/>
    <property type="project" value="UniProtKB-UniRule"/>
</dbReference>
<dbReference type="EC" id="5.1.3.13" evidence="3"/>
<evidence type="ECO:0000256" key="1">
    <source>
        <dbReference type="PIRSR" id="PIRSR600888-1"/>
    </source>
</evidence>
<dbReference type="SUPFAM" id="SSF51182">
    <property type="entry name" value="RmlC-like cupins"/>
    <property type="match status" value="1"/>
</dbReference>
<accession>A0A381J652</accession>
<dbReference type="Gene3D" id="2.60.120.10">
    <property type="entry name" value="Jelly Rolls"/>
    <property type="match status" value="1"/>
</dbReference>
<dbReference type="AlphaFoldDB" id="A0A381J652"/>
<feature type="site" description="Participates in a stacking interaction with the thymidine ring of dTDP-4-oxo-6-deoxyglucose" evidence="2">
    <location>
        <position position="139"/>
    </location>
</feature>
<name>A0A381J652_9CLOT</name>
<comment type="pathway">
    <text evidence="3">Carbohydrate biosynthesis; dTDP-L-rhamnose biosynthesis.</text>
</comment>
<dbReference type="GO" id="GO:0008830">
    <property type="term" value="F:dTDP-4-dehydrorhamnose 3,5-epimerase activity"/>
    <property type="evidence" value="ECO:0007669"/>
    <property type="project" value="UniProtKB-UniRule"/>
</dbReference>
<dbReference type="NCBIfam" id="TIGR01221">
    <property type="entry name" value="rmlC"/>
    <property type="match status" value="1"/>
</dbReference>
<dbReference type="Proteomes" id="UP000254664">
    <property type="component" value="Unassembled WGS sequence"/>
</dbReference>
<dbReference type="PANTHER" id="PTHR21047">
    <property type="entry name" value="DTDP-6-DEOXY-D-GLUCOSE-3,5 EPIMERASE"/>
    <property type="match status" value="1"/>
</dbReference>
<comment type="catalytic activity">
    <reaction evidence="3">
        <text>dTDP-4-dehydro-6-deoxy-alpha-D-glucose = dTDP-4-dehydro-beta-L-rhamnose</text>
        <dbReference type="Rhea" id="RHEA:16969"/>
        <dbReference type="ChEBI" id="CHEBI:57649"/>
        <dbReference type="ChEBI" id="CHEBI:62830"/>
        <dbReference type="EC" id="5.1.3.13"/>
    </reaction>
</comment>
<dbReference type="CDD" id="cd00438">
    <property type="entry name" value="cupin_RmlC"/>
    <property type="match status" value="1"/>
</dbReference>
<keyword evidence="5" id="KW-1185">Reference proteome</keyword>
<comment type="subunit">
    <text evidence="3">Homodimer.</text>
</comment>
<keyword evidence="3 4" id="KW-0413">Isomerase</keyword>
<feature type="active site" description="Proton acceptor" evidence="1">
    <location>
        <position position="64"/>
    </location>
</feature>
<dbReference type="EMBL" id="UFWZ01000001">
    <property type="protein sequence ID" value="SUY45787.1"/>
    <property type="molecule type" value="Genomic_DNA"/>
</dbReference>
<reference evidence="4 5" key="1">
    <citation type="submission" date="2018-06" db="EMBL/GenBank/DDBJ databases">
        <authorList>
            <consortium name="Pathogen Informatics"/>
            <person name="Doyle S."/>
        </authorList>
    </citation>
    <scope>NUCLEOTIDE SEQUENCE [LARGE SCALE GENOMIC DNA]</scope>
    <source>
        <strain evidence="4 5">NCTC9836</strain>
    </source>
</reference>
<feature type="active site" description="Proton donor" evidence="1">
    <location>
        <position position="133"/>
    </location>
</feature>
<dbReference type="Pfam" id="PF00908">
    <property type="entry name" value="dTDP_sugar_isom"/>
    <property type="match status" value="1"/>
</dbReference>
<sequence length="188" mass="21629">MGNFNFIETKIKDLYIIEPKVFGDNRGYFMETYSKKDFFEAGLTMEFVQDNESKSKKGVLRGMHFQTKHTQGKLVRATEGEVFDVAIDLRKGSPNFGQWEGVLLTAENKRQFYVPEGFAHGFLVVSDTATFNYKCTDFYSPEYDGGLLWNDEEVGIKWPIEGIGEILLSEKDKVQKKLSEIKVPFTYK</sequence>
<dbReference type="PANTHER" id="PTHR21047:SF2">
    <property type="entry name" value="THYMIDINE DIPHOSPHO-4-KETO-RHAMNOSE 3,5-EPIMERASE"/>
    <property type="match status" value="1"/>
</dbReference>
<evidence type="ECO:0000313" key="5">
    <source>
        <dbReference type="Proteomes" id="UP000254664"/>
    </source>
</evidence>
<dbReference type="OrthoDB" id="9800680at2"/>
<evidence type="ECO:0000313" key="4">
    <source>
        <dbReference type="EMBL" id="SUY45787.1"/>
    </source>
</evidence>
<comment type="similarity">
    <text evidence="3">Belongs to the dTDP-4-dehydrorhamnose 3,5-epimerase family.</text>
</comment>
<dbReference type="InterPro" id="IPR014710">
    <property type="entry name" value="RmlC-like_jellyroll"/>
</dbReference>
<dbReference type="GO" id="GO:0000271">
    <property type="term" value="P:polysaccharide biosynthetic process"/>
    <property type="evidence" value="ECO:0007669"/>
    <property type="project" value="TreeGrafter"/>
</dbReference>
<dbReference type="UniPathway" id="UPA00124"/>
<comment type="function">
    <text evidence="3">Catalyzes the epimerization of the C3' and C5'positions of dTDP-6-deoxy-D-xylo-4-hexulose, forming dTDP-6-deoxy-L-lyxo-4-hexulose.</text>
</comment>
<dbReference type="InterPro" id="IPR011051">
    <property type="entry name" value="RmlC_Cupin_sf"/>
</dbReference>
<proteinExistence type="inferred from homology"/>
<dbReference type="GO" id="GO:0005829">
    <property type="term" value="C:cytosol"/>
    <property type="evidence" value="ECO:0007669"/>
    <property type="project" value="TreeGrafter"/>
</dbReference>
<dbReference type="InterPro" id="IPR000888">
    <property type="entry name" value="RmlC-like"/>
</dbReference>
<gene>
    <name evidence="4" type="primary">rfbC</name>
    <name evidence="4" type="ORF">NCTC9836_00445</name>
</gene>
<protein>
    <recommendedName>
        <fullName evidence="3">dTDP-4-dehydrorhamnose 3,5-epimerase</fullName>
        <ecNumber evidence="3">5.1.3.13</ecNumber>
    </recommendedName>
    <alternativeName>
        <fullName evidence="3">Thymidine diphospho-4-keto-rhamnose 3,5-epimerase</fullName>
    </alternativeName>
</protein>